<organism evidence="1 2">
    <name type="scientific">Choiromyces venosus 120613-1</name>
    <dbReference type="NCBI Taxonomy" id="1336337"/>
    <lineage>
        <taxon>Eukaryota</taxon>
        <taxon>Fungi</taxon>
        <taxon>Dikarya</taxon>
        <taxon>Ascomycota</taxon>
        <taxon>Pezizomycotina</taxon>
        <taxon>Pezizomycetes</taxon>
        <taxon>Pezizales</taxon>
        <taxon>Tuberaceae</taxon>
        <taxon>Choiromyces</taxon>
    </lineage>
</organism>
<gene>
    <name evidence="1" type="ORF">L873DRAFT_1664434</name>
</gene>
<reference evidence="1 2" key="1">
    <citation type="journal article" date="2018" name="Nat. Ecol. Evol.">
        <title>Pezizomycetes genomes reveal the molecular basis of ectomycorrhizal truffle lifestyle.</title>
        <authorList>
            <person name="Murat C."/>
            <person name="Payen T."/>
            <person name="Noel B."/>
            <person name="Kuo A."/>
            <person name="Morin E."/>
            <person name="Chen J."/>
            <person name="Kohler A."/>
            <person name="Krizsan K."/>
            <person name="Balestrini R."/>
            <person name="Da Silva C."/>
            <person name="Montanini B."/>
            <person name="Hainaut M."/>
            <person name="Levati E."/>
            <person name="Barry K.W."/>
            <person name="Belfiori B."/>
            <person name="Cichocki N."/>
            <person name="Clum A."/>
            <person name="Dockter R.B."/>
            <person name="Fauchery L."/>
            <person name="Guy J."/>
            <person name="Iotti M."/>
            <person name="Le Tacon F."/>
            <person name="Lindquist E.A."/>
            <person name="Lipzen A."/>
            <person name="Malagnac F."/>
            <person name="Mello A."/>
            <person name="Molinier V."/>
            <person name="Miyauchi S."/>
            <person name="Poulain J."/>
            <person name="Riccioni C."/>
            <person name="Rubini A."/>
            <person name="Sitrit Y."/>
            <person name="Splivallo R."/>
            <person name="Traeger S."/>
            <person name="Wang M."/>
            <person name="Zifcakova L."/>
            <person name="Wipf D."/>
            <person name="Zambonelli A."/>
            <person name="Paolocci F."/>
            <person name="Nowrousian M."/>
            <person name="Ottonello S."/>
            <person name="Baldrian P."/>
            <person name="Spatafora J.W."/>
            <person name="Henrissat B."/>
            <person name="Nagy L.G."/>
            <person name="Aury J.M."/>
            <person name="Wincker P."/>
            <person name="Grigoriev I.V."/>
            <person name="Bonfante P."/>
            <person name="Martin F.M."/>
        </authorList>
    </citation>
    <scope>NUCLEOTIDE SEQUENCE [LARGE SCALE GENOMIC DNA]</scope>
    <source>
        <strain evidence="1 2">120613-1</strain>
    </source>
</reference>
<dbReference type="Pfam" id="PF12796">
    <property type="entry name" value="Ank_2"/>
    <property type="match status" value="1"/>
</dbReference>
<dbReference type="SUPFAM" id="SSF48403">
    <property type="entry name" value="Ankyrin repeat"/>
    <property type="match status" value="1"/>
</dbReference>
<evidence type="ECO:0000313" key="1">
    <source>
        <dbReference type="EMBL" id="RPB05018.1"/>
    </source>
</evidence>
<dbReference type="OrthoDB" id="341259at2759"/>
<dbReference type="EMBL" id="ML120355">
    <property type="protein sequence ID" value="RPB05018.1"/>
    <property type="molecule type" value="Genomic_DNA"/>
</dbReference>
<dbReference type="Gene3D" id="1.25.40.20">
    <property type="entry name" value="Ankyrin repeat-containing domain"/>
    <property type="match status" value="1"/>
</dbReference>
<dbReference type="AlphaFoldDB" id="A0A3N4K6A8"/>
<dbReference type="SMART" id="SM00248">
    <property type="entry name" value="ANK"/>
    <property type="match status" value="2"/>
</dbReference>
<accession>A0A3N4K6A8</accession>
<feature type="non-terminal residue" evidence="1">
    <location>
        <position position="1"/>
    </location>
</feature>
<dbReference type="InterPro" id="IPR002110">
    <property type="entry name" value="Ankyrin_rpt"/>
</dbReference>
<sequence>GCTPLHLSGIKDHESIIRLLLAVKPVDPSLEDHDNKTPLHLEAWNEQDEVVRIFLSDKSHDVRAPPNGG</sequence>
<name>A0A3N4K6A8_9PEZI</name>
<evidence type="ECO:0000313" key="2">
    <source>
        <dbReference type="Proteomes" id="UP000276215"/>
    </source>
</evidence>
<keyword evidence="2" id="KW-1185">Reference proteome</keyword>
<dbReference type="InterPro" id="IPR036770">
    <property type="entry name" value="Ankyrin_rpt-contain_sf"/>
</dbReference>
<protein>
    <submittedName>
        <fullName evidence="1">Uncharacterized protein</fullName>
    </submittedName>
</protein>
<dbReference type="Proteomes" id="UP000276215">
    <property type="component" value="Unassembled WGS sequence"/>
</dbReference>
<proteinExistence type="predicted"/>